<evidence type="ECO:0000259" key="1">
    <source>
        <dbReference type="Pfam" id="PF04909"/>
    </source>
</evidence>
<proteinExistence type="predicted"/>
<name>A0ABW9QVL9_9ACTN</name>
<keyword evidence="3" id="KW-1185">Reference proteome</keyword>
<dbReference type="EMBL" id="WJHE01000580">
    <property type="protein sequence ID" value="MST33401.1"/>
    <property type="molecule type" value="Genomic_DNA"/>
</dbReference>
<evidence type="ECO:0000313" key="3">
    <source>
        <dbReference type="Proteomes" id="UP000437736"/>
    </source>
</evidence>
<sequence>MIDHHVHGVVRSVLPRPAFELLINEGGWVAPPGTSHFDSSLGAAIRRWCAPVLGLDPLCPPDTYLGRRAELGDEANRLLLRAAAGAGLVGAYVDTGHRSGEVCTPEELGALAGVPAWEVVRVESVFEEAAAAAAAEGRVAELPDRWAALLRRRALTAVGLKSVVAYRHGFDLDPTPPAPGEVVVAVERWLQDAVAGAPGDRPPRLRVADPVLLRHILWEAAAVGREQRLPLQLHAGFGDADLDLHRVDPVVFTPWLRAWRSLDLPVVFLHCWPYHRQAAYLAAIWPSVYFDLGASLNYVGARAPAVLAEALEVAPWSKLLYSSDAFGLAELVHLGAVAFVRGLDAVLSRWVESGELTAVDADRVRSLAGAGNARRLYAGAPGLRASGAGPAGTPGPAAPVP</sequence>
<reference evidence="2 3" key="1">
    <citation type="submission" date="2019-11" db="EMBL/GenBank/DDBJ databases">
        <title>Acidiferrimicrobium australis gen. nov., sp. nov., an acidophilic and obligately heterotrophic, member of the Actinobacteria that catalyses dissimilatory oxido- reduction of iron isolated from metal-rich acidic water in Chile.</title>
        <authorList>
            <person name="Gonzalez D."/>
            <person name="Huber K."/>
            <person name="Hedrich S."/>
            <person name="Rojas-Villalobos C."/>
            <person name="Quatrini R."/>
            <person name="Dinamarca M.A."/>
            <person name="Schwarz A."/>
            <person name="Canales C."/>
            <person name="Nancucheo I."/>
        </authorList>
    </citation>
    <scope>NUCLEOTIDE SEQUENCE [LARGE SCALE GENOMIC DNA]</scope>
    <source>
        <strain evidence="2 3">USS-CCA1</strain>
    </source>
</reference>
<organism evidence="2 3">
    <name type="scientific">Acidiferrimicrobium australe</name>
    <dbReference type="NCBI Taxonomy" id="2664430"/>
    <lineage>
        <taxon>Bacteria</taxon>
        <taxon>Bacillati</taxon>
        <taxon>Actinomycetota</taxon>
        <taxon>Acidimicrobiia</taxon>
        <taxon>Acidimicrobiales</taxon>
        <taxon>Acidimicrobiaceae</taxon>
        <taxon>Acidiferrimicrobium</taxon>
    </lineage>
</organism>
<comment type="caution">
    <text evidence="2">The sequence shown here is derived from an EMBL/GenBank/DDBJ whole genome shotgun (WGS) entry which is preliminary data.</text>
</comment>
<evidence type="ECO:0000313" key="2">
    <source>
        <dbReference type="EMBL" id="MST33401.1"/>
    </source>
</evidence>
<dbReference type="SUPFAM" id="SSF51556">
    <property type="entry name" value="Metallo-dependent hydrolases"/>
    <property type="match status" value="1"/>
</dbReference>
<dbReference type="InterPro" id="IPR032466">
    <property type="entry name" value="Metal_Hydrolase"/>
</dbReference>
<gene>
    <name evidence="2" type="ORF">GHK86_11815</name>
</gene>
<protein>
    <submittedName>
        <fullName evidence="2">Amidohydrolase family protein</fullName>
    </submittedName>
</protein>
<accession>A0ABW9QVL9</accession>
<dbReference type="PANTHER" id="PTHR43383">
    <property type="entry name" value="NODULIN 6"/>
    <property type="match status" value="1"/>
</dbReference>
<dbReference type="Proteomes" id="UP000437736">
    <property type="component" value="Unassembled WGS sequence"/>
</dbReference>
<feature type="domain" description="Amidohydrolase-related" evidence="1">
    <location>
        <begin position="126"/>
        <end position="377"/>
    </location>
</feature>
<dbReference type="InterPro" id="IPR006680">
    <property type="entry name" value="Amidohydro-rel"/>
</dbReference>
<dbReference type="PANTHER" id="PTHR43383:SF2">
    <property type="entry name" value="AMIDOHYDROLASE 2 FAMILY PROTEIN"/>
    <property type="match status" value="1"/>
</dbReference>
<dbReference type="Gene3D" id="3.20.20.140">
    <property type="entry name" value="Metal-dependent hydrolases"/>
    <property type="match status" value="1"/>
</dbReference>
<dbReference type="Pfam" id="PF04909">
    <property type="entry name" value="Amidohydro_2"/>
    <property type="match status" value="1"/>
</dbReference>